<gene>
    <name evidence="1" type="ORF">SMN809_LOCUS43609</name>
</gene>
<evidence type="ECO:0000313" key="1">
    <source>
        <dbReference type="EMBL" id="CAF4715049.1"/>
    </source>
</evidence>
<accession>A0A8S3AU92</accession>
<comment type="caution">
    <text evidence="1">The sequence shown here is derived from an EMBL/GenBank/DDBJ whole genome shotgun (WGS) entry which is preliminary data.</text>
</comment>
<dbReference type="Proteomes" id="UP000676336">
    <property type="component" value="Unassembled WGS sequence"/>
</dbReference>
<name>A0A8S3AU92_9BILA</name>
<feature type="non-terminal residue" evidence="1">
    <location>
        <position position="1"/>
    </location>
</feature>
<protein>
    <submittedName>
        <fullName evidence="1">Uncharacterized protein</fullName>
    </submittedName>
</protein>
<dbReference type="EMBL" id="CAJOBI010128960">
    <property type="protein sequence ID" value="CAF4715049.1"/>
    <property type="molecule type" value="Genomic_DNA"/>
</dbReference>
<sequence length="79" mass="8813">SEFKPTEKNIDVTAGLASIIKEQYIADASKSTTTKSAMLTDDIESGLAKNRAIVFQKQDETTVSCELNLIHCEQILFRY</sequence>
<dbReference type="AlphaFoldDB" id="A0A8S3AU92"/>
<organism evidence="1 2">
    <name type="scientific">Rotaria magnacalcarata</name>
    <dbReference type="NCBI Taxonomy" id="392030"/>
    <lineage>
        <taxon>Eukaryota</taxon>
        <taxon>Metazoa</taxon>
        <taxon>Spiralia</taxon>
        <taxon>Gnathifera</taxon>
        <taxon>Rotifera</taxon>
        <taxon>Eurotatoria</taxon>
        <taxon>Bdelloidea</taxon>
        <taxon>Philodinida</taxon>
        <taxon>Philodinidae</taxon>
        <taxon>Rotaria</taxon>
    </lineage>
</organism>
<reference evidence="1" key="1">
    <citation type="submission" date="2021-02" db="EMBL/GenBank/DDBJ databases">
        <authorList>
            <person name="Nowell W R."/>
        </authorList>
    </citation>
    <scope>NUCLEOTIDE SEQUENCE</scope>
</reference>
<evidence type="ECO:0000313" key="2">
    <source>
        <dbReference type="Proteomes" id="UP000676336"/>
    </source>
</evidence>
<proteinExistence type="predicted"/>